<dbReference type="AlphaFoldDB" id="A0A382GXU3"/>
<evidence type="ECO:0000313" key="1">
    <source>
        <dbReference type="EMBL" id="SVB79870.1"/>
    </source>
</evidence>
<protein>
    <submittedName>
        <fullName evidence="1">Uncharacterized protein</fullName>
    </submittedName>
</protein>
<reference evidence="1" key="1">
    <citation type="submission" date="2018-05" db="EMBL/GenBank/DDBJ databases">
        <authorList>
            <person name="Lanie J.A."/>
            <person name="Ng W.-L."/>
            <person name="Kazmierczak K.M."/>
            <person name="Andrzejewski T.M."/>
            <person name="Davidsen T.M."/>
            <person name="Wayne K.J."/>
            <person name="Tettelin H."/>
            <person name="Glass J.I."/>
            <person name="Rusch D."/>
            <person name="Podicherti R."/>
            <person name="Tsui H.-C.T."/>
            <person name="Winkler M.E."/>
        </authorList>
    </citation>
    <scope>NUCLEOTIDE SEQUENCE</scope>
</reference>
<accession>A0A382GXU3</accession>
<name>A0A382GXU3_9ZZZZ</name>
<proteinExistence type="predicted"/>
<sequence>MTHSPSFDLKTRGGVTAGPEWIHDGDQPIAELQHVEVEQPEQNLRYFNKNPRPILLRSLSLAPHQKPLVDGVHLYWVLGRDIITSDVVDVSVEGRGSSHLRLTVITADPGGVATSRRIIDITYDEEDGSYVYEFACHLELHAPETFDLPGVESHSFEYSDPWFTD</sequence>
<organism evidence="1">
    <name type="scientific">marine metagenome</name>
    <dbReference type="NCBI Taxonomy" id="408172"/>
    <lineage>
        <taxon>unclassified sequences</taxon>
        <taxon>metagenomes</taxon>
        <taxon>ecological metagenomes</taxon>
    </lineage>
</organism>
<feature type="non-terminal residue" evidence="1">
    <location>
        <position position="165"/>
    </location>
</feature>
<dbReference type="EMBL" id="UINC01058046">
    <property type="protein sequence ID" value="SVB79870.1"/>
    <property type="molecule type" value="Genomic_DNA"/>
</dbReference>
<gene>
    <name evidence="1" type="ORF">METZ01_LOCUS232724</name>
</gene>